<evidence type="ECO:0000256" key="3">
    <source>
        <dbReference type="ARBA" id="ARBA00022729"/>
    </source>
</evidence>
<dbReference type="InterPro" id="IPR000914">
    <property type="entry name" value="SBP_5_dom"/>
</dbReference>
<evidence type="ECO:0000313" key="5">
    <source>
        <dbReference type="EMBL" id="MBM3222282.1"/>
    </source>
</evidence>
<dbReference type="PANTHER" id="PTHR30290">
    <property type="entry name" value="PERIPLASMIC BINDING COMPONENT OF ABC TRANSPORTER"/>
    <property type="match status" value="1"/>
</dbReference>
<dbReference type="Gene3D" id="3.10.105.10">
    <property type="entry name" value="Dipeptide-binding Protein, Domain 3"/>
    <property type="match status" value="1"/>
</dbReference>
<dbReference type="Gene3D" id="3.90.76.10">
    <property type="entry name" value="Dipeptide-binding Protein, Domain 1"/>
    <property type="match status" value="1"/>
</dbReference>
<dbReference type="Proteomes" id="UP000712673">
    <property type="component" value="Unassembled WGS sequence"/>
</dbReference>
<dbReference type="EMBL" id="VGLS01000007">
    <property type="protein sequence ID" value="MBM3222282.1"/>
    <property type="molecule type" value="Genomic_DNA"/>
</dbReference>
<dbReference type="SUPFAM" id="SSF53850">
    <property type="entry name" value="Periplasmic binding protein-like II"/>
    <property type="match status" value="1"/>
</dbReference>
<reference evidence="5" key="1">
    <citation type="submission" date="2019-03" db="EMBL/GenBank/DDBJ databases">
        <title>Lake Tanganyika Metagenome-Assembled Genomes (MAGs).</title>
        <authorList>
            <person name="Tran P."/>
        </authorList>
    </citation>
    <scope>NUCLEOTIDE SEQUENCE</scope>
    <source>
        <strain evidence="5">K_DeepCast_65m_m2_066</strain>
    </source>
</reference>
<dbReference type="GO" id="GO:0015833">
    <property type="term" value="P:peptide transport"/>
    <property type="evidence" value="ECO:0007669"/>
    <property type="project" value="TreeGrafter"/>
</dbReference>
<dbReference type="GO" id="GO:1904680">
    <property type="term" value="F:peptide transmembrane transporter activity"/>
    <property type="evidence" value="ECO:0007669"/>
    <property type="project" value="TreeGrafter"/>
</dbReference>
<evidence type="ECO:0000256" key="1">
    <source>
        <dbReference type="ARBA" id="ARBA00005695"/>
    </source>
</evidence>
<evidence type="ECO:0000313" key="6">
    <source>
        <dbReference type="Proteomes" id="UP000712673"/>
    </source>
</evidence>
<dbReference type="InterPro" id="IPR030678">
    <property type="entry name" value="Peptide/Ni-bd"/>
</dbReference>
<evidence type="ECO:0000256" key="2">
    <source>
        <dbReference type="ARBA" id="ARBA00022448"/>
    </source>
</evidence>
<proteinExistence type="inferred from homology"/>
<dbReference type="InterPro" id="IPR039424">
    <property type="entry name" value="SBP_5"/>
</dbReference>
<dbReference type="GO" id="GO:0030288">
    <property type="term" value="C:outer membrane-bounded periplasmic space"/>
    <property type="evidence" value="ECO:0007669"/>
    <property type="project" value="UniProtKB-ARBA"/>
</dbReference>
<protein>
    <submittedName>
        <fullName evidence="5">ABC transporter substrate-binding protein</fullName>
    </submittedName>
</protein>
<name>A0A938AZ82_UNCTE</name>
<keyword evidence="2" id="KW-0813">Transport</keyword>
<dbReference type="AlphaFoldDB" id="A0A938AZ82"/>
<gene>
    <name evidence="5" type="ORF">FJZ47_00540</name>
</gene>
<dbReference type="Gene3D" id="3.40.190.10">
    <property type="entry name" value="Periplasmic binding protein-like II"/>
    <property type="match status" value="1"/>
</dbReference>
<dbReference type="GO" id="GO:0043190">
    <property type="term" value="C:ATP-binding cassette (ABC) transporter complex"/>
    <property type="evidence" value="ECO:0007669"/>
    <property type="project" value="InterPro"/>
</dbReference>
<dbReference type="PIRSF" id="PIRSF002741">
    <property type="entry name" value="MppA"/>
    <property type="match status" value="1"/>
</dbReference>
<comment type="caution">
    <text evidence="5">The sequence shown here is derived from an EMBL/GenBank/DDBJ whole genome shotgun (WGS) entry which is preliminary data.</text>
</comment>
<dbReference type="Pfam" id="PF00496">
    <property type="entry name" value="SBP_bac_5"/>
    <property type="match status" value="1"/>
</dbReference>
<organism evidence="5 6">
    <name type="scientific">Tectimicrobiota bacterium</name>
    <dbReference type="NCBI Taxonomy" id="2528274"/>
    <lineage>
        <taxon>Bacteria</taxon>
        <taxon>Pseudomonadati</taxon>
        <taxon>Nitrospinota/Tectimicrobiota group</taxon>
        <taxon>Candidatus Tectimicrobiota</taxon>
    </lineage>
</organism>
<keyword evidence="3" id="KW-0732">Signal</keyword>
<feature type="domain" description="Solute-binding protein family 5" evidence="4">
    <location>
        <begin position="78"/>
        <end position="435"/>
    </location>
</feature>
<accession>A0A938AZ82</accession>
<sequence>MFYKGALMRRQRPWQRSIWGALLLLAIGVTTGHAAEFRIAVGVDPDTMDPVQLTTTTVGNIVDYVVETLTILAPDGSIKPHLAERWSVSDDGLHYTFTLRANVMFHDKTPLNADSVKWNFDRLIDPEVRVPGRAAYPIARTDVIDTSTVRVTLKRPYVPFISALSGSTAGMLAPASVEKHGNTYKNYTHIVGTGPYAFQERKKGEKITVTKYADYWGVKPHYDQAVFRIVPEAATRESLLLAGQVDLIILPPIADLPALQRNKAVKVLMAPSNRTIFIAINTQRPPFNTVKARQALNYAVDKQAIISNVLFGAGEPMDAPMAPSLFGYCKIGVYEFDQAKAKQLLAESGIAPGTQVSLLHPTGRYVQDKEATQALAGYLREVGLEPQLQTMDWPSYISTITTPLDKGNNTQLHYLGWAPAFLDASQQMLEFLSSYAPPNGLATSFYASPQVDAWINAAEGENDAAKRRELYCQIAKQVWHDAPWIFLWVQQFPIVYSAKVTGIGSLPNEKFSAIYAQPAQ</sequence>
<dbReference type="PANTHER" id="PTHR30290:SF9">
    <property type="entry name" value="OLIGOPEPTIDE-BINDING PROTEIN APPA"/>
    <property type="match status" value="1"/>
</dbReference>
<evidence type="ECO:0000259" key="4">
    <source>
        <dbReference type="Pfam" id="PF00496"/>
    </source>
</evidence>
<comment type="similarity">
    <text evidence="1">Belongs to the bacterial solute-binding protein 5 family.</text>
</comment>